<protein>
    <recommendedName>
        <fullName evidence="5">Transglutaminase superfamily protein</fullName>
    </recommendedName>
</protein>
<dbReference type="EMBL" id="CP058559">
    <property type="protein sequence ID" value="QNO15695.1"/>
    <property type="molecule type" value="Genomic_DNA"/>
</dbReference>
<feature type="transmembrane region" description="Helical" evidence="1">
    <location>
        <begin position="627"/>
        <end position="653"/>
    </location>
</feature>
<evidence type="ECO:0000313" key="3">
    <source>
        <dbReference type="EMBL" id="QNO15695.1"/>
    </source>
</evidence>
<keyword evidence="1" id="KW-0812">Transmembrane</keyword>
<proteinExistence type="predicted"/>
<keyword evidence="4" id="KW-1185">Reference proteome</keyword>
<reference evidence="3 4" key="1">
    <citation type="submission" date="2020-07" db="EMBL/GenBank/DDBJ databases">
        <title>Alkalicella. sp. LB2 genome.</title>
        <authorList>
            <person name="Postec A."/>
            <person name="Quemeneur M."/>
        </authorList>
    </citation>
    <scope>NUCLEOTIDE SEQUENCE [LARGE SCALE GENOMIC DNA]</scope>
    <source>
        <strain evidence="3 4">LB2</strain>
    </source>
</reference>
<feature type="transmembrane region" description="Helical" evidence="1">
    <location>
        <begin position="659"/>
        <end position="679"/>
    </location>
</feature>
<keyword evidence="2" id="KW-0732">Signal</keyword>
<feature type="transmembrane region" description="Helical" evidence="1">
    <location>
        <begin position="328"/>
        <end position="346"/>
    </location>
</feature>
<sequence>MKKCIVCIIILVLLFSQTVLAEVLIDNHHKNYNTIKWEEIFEEFDTPPWFPIDIKVLENYSVYIIEKPTFDILSTEKREIKKFIEQGGTVLLLTEYEDLQKMNNYGSLVEELGFSFIPKIFIDTPDYDSPKRFYNHFSTPLVTGSREFDLTVRNIYPLQQSEKYTETYKAKGSYTGFSLVDNVLQDSEEFHNPILGAKISHGEGNLILLSGMYRYDLEFTGAITSILDTHLRGNTKNKQFSELLLLQAAIEDIYWEQNTSQLGYALEDAWKAYYTGDHVSVNQLIDSMEELFEVDNNYSVRSIYALLLGVVYLTLLLTAKKTKIHHKYILIIGVISIGWLTSYNILRAVNSFHRWQFILQFLSLGGLFALATFRRRNLIDWGKKVILISLFLLYWYSASLPNHITIDRYFLNKPLIDPESVPIQLLIEEFRERDLEGAQLAREVDAFVNRIITYREEDIDLHMTPIETLKYKEEDCDGIAIVIASILDGLGMDAYVAINSVHAWVQVDLDNGESIGLSTPYTTYFYSQDKNGFREVKIYNYINAYLTKFYTNAIINSMIIAYFPNVLSWKLALDYSIIVVIGILIVSLSKFLAQINSTYVLSIFIFYLLSVRMISTLKYTHIKKEIAILKAVITVSTFLTLIVAIPILTLFTMDNLNDFHLFFAVVTLLILYIGVISTFRRGLKYQINILFRIFVKKEEIDYNKEQEQITFFEEL</sequence>
<feature type="chain" id="PRO_5028865885" description="Transglutaminase superfamily protein" evidence="2">
    <location>
        <begin position="22"/>
        <end position="715"/>
    </location>
</feature>
<evidence type="ECO:0008006" key="5">
    <source>
        <dbReference type="Google" id="ProtNLM"/>
    </source>
</evidence>
<dbReference type="Gene3D" id="3.10.620.30">
    <property type="match status" value="1"/>
</dbReference>
<feature type="transmembrane region" description="Helical" evidence="1">
    <location>
        <begin position="298"/>
        <end position="316"/>
    </location>
</feature>
<feature type="transmembrane region" description="Helical" evidence="1">
    <location>
        <begin position="575"/>
        <end position="593"/>
    </location>
</feature>
<dbReference type="AlphaFoldDB" id="A0A7G9WAI3"/>
<evidence type="ECO:0000256" key="2">
    <source>
        <dbReference type="SAM" id="SignalP"/>
    </source>
</evidence>
<dbReference type="SUPFAM" id="SSF54001">
    <property type="entry name" value="Cysteine proteinases"/>
    <property type="match status" value="1"/>
</dbReference>
<evidence type="ECO:0000313" key="4">
    <source>
        <dbReference type="Proteomes" id="UP000516160"/>
    </source>
</evidence>
<dbReference type="Proteomes" id="UP000516160">
    <property type="component" value="Chromosome"/>
</dbReference>
<feature type="transmembrane region" description="Helical" evidence="1">
    <location>
        <begin position="542"/>
        <end position="563"/>
    </location>
</feature>
<feature type="transmembrane region" description="Helical" evidence="1">
    <location>
        <begin position="352"/>
        <end position="373"/>
    </location>
</feature>
<organism evidence="3 4">
    <name type="scientific">Alkalicella caledoniensis</name>
    <dbReference type="NCBI Taxonomy" id="2731377"/>
    <lineage>
        <taxon>Bacteria</taxon>
        <taxon>Bacillati</taxon>
        <taxon>Bacillota</taxon>
        <taxon>Clostridia</taxon>
        <taxon>Eubacteriales</taxon>
        <taxon>Proteinivoracaceae</taxon>
        <taxon>Alkalicella</taxon>
    </lineage>
</organism>
<keyword evidence="1" id="KW-0472">Membrane</keyword>
<dbReference type="KEGG" id="acae:HYG86_13365"/>
<name>A0A7G9WAI3_ALKCA</name>
<dbReference type="InterPro" id="IPR038765">
    <property type="entry name" value="Papain-like_cys_pep_sf"/>
</dbReference>
<keyword evidence="1" id="KW-1133">Transmembrane helix</keyword>
<accession>A0A7G9WAI3</accession>
<feature type="signal peptide" evidence="2">
    <location>
        <begin position="1"/>
        <end position="21"/>
    </location>
</feature>
<dbReference type="RefSeq" id="WP_213166103.1">
    <property type="nucleotide sequence ID" value="NZ_CP058559.1"/>
</dbReference>
<gene>
    <name evidence="3" type="ORF">HYG86_13365</name>
</gene>
<evidence type="ECO:0000256" key="1">
    <source>
        <dbReference type="SAM" id="Phobius"/>
    </source>
</evidence>